<evidence type="ECO:0000256" key="10">
    <source>
        <dbReference type="ARBA" id="ARBA00023098"/>
    </source>
</evidence>
<comment type="subcellular location">
    <subcellularLocation>
        <location evidence="1">Membrane</location>
        <topology evidence="1">Multi-pass membrane protein</topology>
    </subcellularLocation>
</comment>
<feature type="transmembrane region" description="Helical" evidence="15">
    <location>
        <begin position="179"/>
        <end position="198"/>
    </location>
</feature>
<dbReference type="InterPro" id="IPR015876">
    <property type="entry name" value="Acyl-CoA_DS"/>
</dbReference>
<feature type="region of interest" description="Disordered" evidence="14">
    <location>
        <begin position="1"/>
        <end position="22"/>
    </location>
</feature>
<comment type="cofactor">
    <cofactor evidence="13">
        <name>Fe(2+)</name>
        <dbReference type="ChEBI" id="CHEBI:29033"/>
    </cofactor>
</comment>
<comment type="caution">
    <text evidence="17">The sequence shown here is derived from an EMBL/GenBank/DDBJ whole genome shotgun (WGS) entry which is preliminary data.</text>
</comment>
<accession>A0AAD9QFW0</accession>
<keyword evidence="11 15" id="KW-0472">Membrane</keyword>
<dbReference type="GO" id="GO:0004768">
    <property type="term" value="F:stearoyl-CoA 9-desaturase activity"/>
    <property type="evidence" value="ECO:0007669"/>
    <property type="project" value="TreeGrafter"/>
</dbReference>
<evidence type="ECO:0000256" key="5">
    <source>
        <dbReference type="ARBA" id="ARBA00022723"/>
    </source>
</evidence>
<dbReference type="PRINTS" id="PR00075">
    <property type="entry name" value="FACDDSATRASE"/>
</dbReference>
<evidence type="ECO:0000256" key="13">
    <source>
        <dbReference type="RuleBase" id="RU000581"/>
    </source>
</evidence>
<keyword evidence="7 15" id="KW-1133">Transmembrane helix</keyword>
<keyword evidence="12 13" id="KW-0275">Fatty acid biosynthesis</keyword>
<dbReference type="AlphaFoldDB" id="A0AAD9QFW0"/>
<keyword evidence="8 13" id="KW-0560">Oxidoreductase</keyword>
<evidence type="ECO:0000256" key="12">
    <source>
        <dbReference type="ARBA" id="ARBA00023160"/>
    </source>
</evidence>
<protein>
    <submittedName>
        <fullName evidence="17">Stearoyl-CoA desaturase 5</fullName>
    </submittedName>
</protein>
<dbReference type="PROSITE" id="PS00476">
    <property type="entry name" value="FATTY_ACID_DESATUR_1"/>
    <property type="match status" value="1"/>
</dbReference>
<dbReference type="GO" id="GO:0006636">
    <property type="term" value="P:unsaturated fatty acid biosynthetic process"/>
    <property type="evidence" value="ECO:0007669"/>
    <property type="project" value="TreeGrafter"/>
</dbReference>
<dbReference type="GO" id="GO:0005789">
    <property type="term" value="C:endoplasmic reticulum membrane"/>
    <property type="evidence" value="ECO:0007669"/>
    <property type="project" value="TreeGrafter"/>
</dbReference>
<dbReference type="Pfam" id="PF00487">
    <property type="entry name" value="FA_desaturase"/>
    <property type="match status" value="1"/>
</dbReference>
<evidence type="ECO:0000256" key="15">
    <source>
        <dbReference type="SAM" id="Phobius"/>
    </source>
</evidence>
<evidence type="ECO:0000256" key="6">
    <source>
        <dbReference type="ARBA" id="ARBA00022832"/>
    </source>
</evidence>
<evidence type="ECO:0000256" key="7">
    <source>
        <dbReference type="ARBA" id="ARBA00022989"/>
    </source>
</evidence>
<dbReference type="InterPro" id="IPR005804">
    <property type="entry name" value="FA_desaturase_dom"/>
</dbReference>
<evidence type="ECO:0000259" key="16">
    <source>
        <dbReference type="Pfam" id="PF00487"/>
    </source>
</evidence>
<feature type="transmembrane region" description="Helical" evidence="15">
    <location>
        <begin position="61"/>
        <end position="80"/>
    </location>
</feature>
<feature type="transmembrane region" description="Helical" evidence="15">
    <location>
        <begin position="33"/>
        <end position="55"/>
    </location>
</feature>
<dbReference type="CDD" id="cd03505">
    <property type="entry name" value="Delta9-FADS-like"/>
    <property type="match status" value="1"/>
</dbReference>
<evidence type="ECO:0000256" key="4">
    <source>
        <dbReference type="ARBA" id="ARBA00022692"/>
    </source>
</evidence>
<evidence type="ECO:0000313" key="17">
    <source>
        <dbReference type="EMBL" id="KAK2560125.1"/>
    </source>
</evidence>
<keyword evidence="9" id="KW-0408">Iron</keyword>
<evidence type="ECO:0000256" key="2">
    <source>
        <dbReference type="ARBA" id="ARBA00009295"/>
    </source>
</evidence>
<dbReference type="PANTHER" id="PTHR11351">
    <property type="entry name" value="ACYL-COA DESATURASE"/>
    <property type="match status" value="1"/>
</dbReference>
<evidence type="ECO:0000256" key="14">
    <source>
        <dbReference type="SAM" id="MobiDB-lite"/>
    </source>
</evidence>
<dbReference type="Proteomes" id="UP001249851">
    <property type="component" value="Unassembled WGS sequence"/>
</dbReference>
<evidence type="ECO:0000256" key="11">
    <source>
        <dbReference type="ARBA" id="ARBA00023136"/>
    </source>
</evidence>
<comment type="domain">
    <text evidence="13">The histidine box domains are involved in binding the catalytic metal ions.</text>
</comment>
<dbReference type="EMBL" id="JARQWQ010000037">
    <property type="protein sequence ID" value="KAK2560125.1"/>
    <property type="molecule type" value="Genomic_DNA"/>
</dbReference>
<organism evidence="17 18">
    <name type="scientific">Acropora cervicornis</name>
    <name type="common">Staghorn coral</name>
    <dbReference type="NCBI Taxonomy" id="6130"/>
    <lineage>
        <taxon>Eukaryota</taxon>
        <taxon>Metazoa</taxon>
        <taxon>Cnidaria</taxon>
        <taxon>Anthozoa</taxon>
        <taxon>Hexacorallia</taxon>
        <taxon>Scleractinia</taxon>
        <taxon>Astrocoeniina</taxon>
        <taxon>Acroporidae</taxon>
        <taxon>Acropora</taxon>
    </lineage>
</organism>
<evidence type="ECO:0000313" key="18">
    <source>
        <dbReference type="Proteomes" id="UP001249851"/>
    </source>
</evidence>
<proteinExistence type="inferred from homology"/>
<evidence type="ECO:0000256" key="9">
    <source>
        <dbReference type="ARBA" id="ARBA00023004"/>
    </source>
</evidence>
<feature type="domain" description="Fatty acid desaturase" evidence="16">
    <location>
        <begin position="62"/>
        <end position="267"/>
    </location>
</feature>
<keyword evidence="3 13" id="KW-0444">Lipid biosynthesis</keyword>
<keyword evidence="5" id="KW-0479">Metal-binding</keyword>
<keyword evidence="10" id="KW-0443">Lipid metabolism</keyword>
<name>A0AAD9QFW0_ACRCE</name>
<comment type="similarity">
    <text evidence="2 13">Belongs to the fatty acid desaturase type 1 family.</text>
</comment>
<keyword evidence="4 13" id="KW-0812">Transmembrane</keyword>
<feature type="compositionally biased region" description="Polar residues" evidence="14">
    <location>
        <begin position="1"/>
        <end position="19"/>
    </location>
</feature>
<evidence type="ECO:0000256" key="1">
    <source>
        <dbReference type="ARBA" id="ARBA00004141"/>
    </source>
</evidence>
<reference evidence="17" key="2">
    <citation type="journal article" date="2023" name="Science">
        <title>Genomic signatures of disease resistance in endangered staghorn corals.</title>
        <authorList>
            <person name="Vollmer S.V."/>
            <person name="Selwyn J.D."/>
            <person name="Despard B.A."/>
            <person name="Roesel C.L."/>
        </authorList>
    </citation>
    <scope>NUCLEOTIDE SEQUENCE</scope>
    <source>
        <strain evidence="17">K2</strain>
    </source>
</reference>
<reference evidence="17" key="1">
    <citation type="journal article" date="2023" name="G3 (Bethesda)">
        <title>Whole genome assembly and annotation of the endangered Caribbean coral Acropora cervicornis.</title>
        <authorList>
            <person name="Selwyn J.D."/>
            <person name="Vollmer S.V."/>
        </authorList>
    </citation>
    <scope>NUCLEOTIDE SEQUENCE</scope>
    <source>
        <strain evidence="17">K2</strain>
    </source>
</reference>
<dbReference type="InterPro" id="IPR001522">
    <property type="entry name" value="FADS-1_CS"/>
</dbReference>
<evidence type="ECO:0000256" key="8">
    <source>
        <dbReference type="ARBA" id="ARBA00023002"/>
    </source>
</evidence>
<evidence type="ECO:0000256" key="3">
    <source>
        <dbReference type="ARBA" id="ARBA00022516"/>
    </source>
</evidence>
<dbReference type="GO" id="GO:0005506">
    <property type="term" value="F:iron ion binding"/>
    <property type="evidence" value="ECO:0007669"/>
    <property type="project" value="TreeGrafter"/>
</dbReference>
<keyword evidence="6" id="KW-0276">Fatty acid metabolism</keyword>
<sequence length="323" mass="37550">MAPSTETVTLTENVPSVSNRSEDERKRPELKIVWTNVYFMSLLHIMALYGIYLIPAASPRTWFWAWLCHFVGGLGITCGVHRLWAHRSYKATWPLRLLLMCFNCIAAQNDIFEWTRDHRVHHKYSETDADPHNATRGFFFAHVGWLLVKKHPDVIKKGKQLDLSDLYADKIIMFQRRHYKLLTLLFNVIMPVFVPWHFWNESFLNAFMICFALRYVVTLNATWCVNSLAHLLGSKPYDKSINPSESFPVVLMTGGEGFHNFHHTFPQDYATSELGMSLNPSKWIIDICAMLGLAYDLKTTSPDMVLKRRMRTGDKQHLNHHHD</sequence>
<dbReference type="PANTHER" id="PTHR11351:SF31">
    <property type="entry name" value="DESATURASE 1, ISOFORM A-RELATED"/>
    <property type="match status" value="1"/>
</dbReference>
<keyword evidence="18" id="KW-1185">Reference proteome</keyword>
<gene>
    <name evidence="17" type="ORF">P5673_017090</name>
</gene>